<evidence type="ECO:0000256" key="4">
    <source>
        <dbReference type="ARBA" id="ARBA00022741"/>
    </source>
</evidence>
<dbReference type="SUPFAM" id="SSF52540">
    <property type="entry name" value="P-loop containing nucleoside triphosphate hydrolases"/>
    <property type="match status" value="1"/>
</dbReference>
<feature type="binding site" evidence="8">
    <location>
        <begin position="66"/>
        <end position="73"/>
    </location>
    <ligand>
        <name>ATP</name>
        <dbReference type="ChEBI" id="CHEBI:30616"/>
    </ligand>
</feature>
<dbReference type="PROSITE" id="PS00721">
    <property type="entry name" value="FTHFS_1"/>
    <property type="match status" value="1"/>
</dbReference>
<dbReference type="HAMAP" id="MF_01543">
    <property type="entry name" value="FTHFS"/>
    <property type="match status" value="1"/>
</dbReference>
<dbReference type="GO" id="GO:0005524">
    <property type="term" value="F:ATP binding"/>
    <property type="evidence" value="ECO:0007669"/>
    <property type="project" value="UniProtKB-UniRule"/>
</dbReference>
<keyword evidence="3 8" id="KW-0436">Ligase</keyword>
<proteinExistence type="inferred from homology"/>
<dbReference type="Pfam" id="PF01268">
    <property type="entry name" value="FTHFS"/>
    <property type="match status" value="1"/>
</dbReference>
<comment type="pathway">
    <text evidence="1 8">One-carbon metabolism; tetrahydrofolate interconversion.</text>
</comment>
<dbReference type="Gene3D" id="3.30.1510.10">
    <property type="entry name" value="Domain 2, N(10)-formyltetrahydrofolate synthetase"/>
    <property type="match status" value="1"/>
</dbReference>
<comment type="catalytic activity">
    <reaction evidence="6 8">
        <text>(6S)-5,6,7,8-tetrahydrofolate + formate + ATP = (6R)-10-formyltetrahydrofolate + ADP + phosphate</text>
        <dbReference type="Rhea" id="RHEA:20221"/>
        <dbReference type="ChEBI" id="CHEBI:15740"/>
        <dbReference type="ChEBI" id="CHEBI:30616"/>
        <dbReference type="ChEBI" id="CHEBI:43474"/>
        <dbReference type="ChEBI" id="CHEBI:57453"/>
        <dbReference type="ChEBI" id="CHEBI:195366"/>
        <dbReference type="ChEBI" id="CHEBI:456216"/>
        <dbReference type="EC" id="6.3.4.3"/>
    </reaction>
</comment>
<dbReference type="Gene3D" id="3.10.410.10">
    <property type="entry name" value="Formyltetrahydrofolate synthetase, domain 3"/>
    <property type="match status" value="1"/>
</dbReference>
<dbReference type="EMBL" id="DTMZ01000112">
    <property type="protein sequence ID" value="HGD13420.1"/>
    <property type="molecule type" value="Genomic_DNA"/>
</dbReference>
<dbReference type="InterPro" id="IPR000559">
    <property type="entry name" value="Formate_THF_ligase"/>
</dbReference>
<dbReference type="UniPathway" id="UPA00193"/>
<gene>
    <name evidence="8" type="primary">fhs</name>
    <name evidence="9" type="ORF">ENX16_05010</name>
</gene>
<dbReference type="InterPro" id="IPR020628">
    <property type="entry name" value="Formate_THF_ligase_CS"/>
</dbReference>
<keyword evidence="4 8" id="KW-0547">Nucleotide-binding</keyword>
<comment type="caution">
    <text evidence="9">The sequence shown here is derived from an EMBL/GenBank/DDBJ whole genome shotgun (WGS) entry which is preliminary data.</text>
</comment>
<evidence type="ECO:0000256" key="3">
    <source>
        <dbReference type="ARBA" id="ARBA00022598"/>
    </source>
</evidence>
<reference evidence="9" key="1">
    <citation type="journal article" date="2020" name="mSystems">
        <title>Genome- and Community-Level Interaction Insights into Carbon Utilization and Element Cycling Functions of Hydrothermarchaeota in Hydrothermal Sediment.</title>
        <authorList>
            <person name="Zhou Z."/>
            <person name="Liu Y."/>
            <person name="Xu W."/>
            <person name="Pan J."/>
            <person name="Luo Z.H."/>
            <person name="Li M."/>
        </authorList>
    </citation>
    <scope>NUCLEOTIDE SEQUENCE [LARGE SCALE GENOMIC DNA]</scope>
    <source>
        <strain evidence="9">SpSt-914</strain>
    </source>
</reference>
<name>A0A7V3PU16_UNCW3</name>
<organism evidence="9">
    <name type="scientific">candidate division WOR-3 bacterium</name>
    <dbReference type="NCBI Taxonomy" id="2052148"/>
    <lineage>
        <taxon>Bacteria</taxon>
        <taxon>Bacteria division WOR-3</taxon>
    </lineage>
</organism>
<keyword evidence="2 8" id="KW-0554">One-carbon metabolism</keyword>
<evidence type="ECO:0000256" key="2">
    <source>
        <dbReference type="ARBA" id="ARBA00022563"/>
    </source>
</evidence>
<protein>
    <recommendedName>
        <fullName evidence="8">Formate--tetrahydrofolate ligase</fullName>
        <ecNumber evidence="8">6.3.4.3</ecNumber>
    </recommendedName>
    <alternativeName>
        <fullName evidence="8">Formyltetrahydrofolate synthetase</fullName>
        <shortName evidence="8">FHS</shortName>
        <shortName evidence="8">FTHFS</shortName>
    </alternativeName>
</protein>
<dbReference type="InterPro" id="IPR027417">
    <property type="entry name" value="P-loop_NTPase"/>
</dbReference>
<evidence type="ECO:0000256" key="6">
    <source>
        <dbReference type="ARBA" id="ARBA00049033"/>
    </source>
</evidence>
<dbReference type="GO" id="GO:0035999">
    <property type="term" value="P:tetrahydrofolate interconversion"/>
    <property type="evidence" value="ECO:0007669"/>
    <property type="project" value="UniProtKB-UniRule"/>
</dbReference>
<accession>A0A7V3PU16</accession>
<dbReference type="EC" id="6.3.4.3" evidence="8"/>
<keyword evidence="5 8" id="KW-0067">ATP-binding</keyword>
<dbReference type="NCBIfam" id="NF010030">
    <property type="entry name" value="PRK13505.1"/>
    <property type="match status" value="1"/>
</dbReference>
<evidence type="ECO:0000256" key="7">
    <source>
        <dbReference type="ARBA" id="ARBA00061363"/>
    </source>
</evidence>
<evidence type="ECO:0000256" key="8">
    <source>
        <dbReference type="HAMAP-Rule" id="MF_01543"/>
    </source>
</evidence>
<dbReference type="FunFam" id="3.30.1510.10:FF:000001">
    <property type="entry name" value="Formate--tetrahydrofolate ligase"/>
    <property type="match status" value="1"/>
</dbReference>
<dbReference type="GO" id="GO:0004329">
    <property type="term" value="F:formate-tetrahydrofolate ligase activity"/>
    <property type="evidence" value="ECO:0007669"/>
    <property type="project" value="UniProtKB-UniRule"/>
</dbReference>
<sequence length="555" mass="59351">MLSDMDIAQSIKLLPIWDVAKGLGITDMDLILPNGNYKAKLSVRLLEQLKDRQTGRLILVTAITPTRFGEGKTTVSIGLSMAINRLGKKSIVVLRQPSLGPVFGIKGGAAGGGYSQVLPMEDINLHFTGDIHAVSSAHNLLSAMLDNSLHFGNPLGIDEREIFFPRTIDMNDRVLRSMVVGLGGRSNGPAREDSCVITAASEVMAILGLATNRNDLKQRLARILVALNFDDKPITAQDLGATGAMAALLKDAIKPNLVQTTENTPALIHTGPFANIAHGTASIIATNAALRLCDWTVIEAGFGSDLGAEKFVDLVAPLAGFRIDGCVLVATLRALKHQGGAPDARKGMLRHLWLGLENLRRHIENCRTLGLAPVVAINRFEGDAQDELKLVIKSCEELGARAVVCTPHSEGGKGCEELAQAVLAEAAGKPGANKPIYDWESRVEDKIEAVARKIYGAAQVVYTPRAERDLKRIYNLGYDRLPICIAKTPLSLSDDPECLGACTGFKITISAIHIRAGAGYLVPVAGEMELLPGLGKKPNALKIDIADDGRIQGLS</sequence>
<evidence type="ECO:0000256" key="5">
    <source>
        <dbReference type="ARBA" id="ARBA00022840"/>
    </source>
</evidence>
<dbReference type="AlphaFoldDB" id="A0A7V3PU16"/>
<comment type="similarity">
    <text evidence="7 8">Belongs to the formate--tetrahydrofolate ligase family.</text>
</comment>
<dbReference type="Gene3D" id="3.40.50.300">
    <property type="entry name" value="P-loop containing nucleotide triphosphate hydrolases"/>
    <property type="match status" value="1"/>
</dbReference>
<evidence type="ECO:0000256" key="1">
    <source>
        <dbReference type="ARBA" id="ARBA00004777"/>
    </source>
</evidence>
<evidence type="ECO:0000313" key="9">
    <source>
        <dbReference type="EMBL" id="HGD13420.1"/>
    </source>
</evidence>